<name>A0A7W3P408_9ACTN</name>
<gene>
    <name evidence="1" type="ORF">FHX74_000011</name>
</gene>
<dbReference type="Proteomes" id="UP000523079">
    <property type="component" value="Unassembled WGS sequence"/>
</dbReference>
<accession>A0A7W3P408</accession>
<dbReference type="AlphaFoldDB" id="A0A7W3P408"/>
<reference evidence="1 2" key="1">
    <citation type="submission" date="2020-07" db="EMBL/GenBank/DDBJ databases">
        <title>Sequencing the genomes of 1000 actinobacteria strains.</title>
        <authorList>
            <person name="Klenk H.-P."/>
        </authorList>
    </citation>
    <scope>NUCLEOTIDE SEQUENCE [LARGE SCALE GENOMIC DNA]</scope>
    <source>
        <strain evidence="1 2">DSM 100723</strain>
    </source>
</reference>
<protein>
    <submittedName>
        <fullName evidence="1">Uncharacterized protein</fullName>
    </submittedName>
</protein>
<dbReference type="EMBL" id="JACGWT010000001">
    <property type="protein sequence ID" value="MBA8792417.1"/>
    <property type="molecule type" value="Genomic_DNA"/>
</dbReference>
<comment type="caution">
    <text evidence="1">The sequence shown here is derived from an EMBL/GenBank/DDBJ whole genome shotgun (WGS) entry which is preliminary data.</text>
</comment>
<evidence type="ECO:0000313" key="1">
    <source>
        <dbReference type="EMBL" id="MBA8792417.1"/>
    </source>
</evidence>
<sequence>MVTDRTRPGPGARTPAVLVVADPSDGGARAACRLAPAAGDGDRPLLVSTDALARAGWEHRVHADGRSSTTVRPARSGAGPEVVIDSDRLRLVWFRGRHWRLPVGPADADYAWSEFGALLVSWLAGLGDRVVNRPDGQRPSGPSWSAARWRAAAAEASWPVAPRTAATSARLVPGWRGGPWQARLPHDDLLDDRPTSVRLLLVDGVPVGSPSWPGRTAAGRRLAALSGCRVLGLDLDARGRVLGADPVPPLTGRSELAAVAALLGSTRPGAGERAA</sequence>
<proteinExistence type="predicted"/>
<keyword evidence="2" id="KW-1185">Reference proteome</keyword>
<dbReference type="RefSeq" id="WP_182558078.1">
    <property type="nucleotide sequence ID" value="NZ_JACGWT010000001.1"/>
</dbReference>
<evidence type="ECO:0000313" key="2">
    <source>
        <dbReference type="Proteomes" id="UP000523079"/>
    </source>
</evidence>
<organism evidence="1 2">
    <name type="scientific">Microlunatus kandeliicorticis</name>
    <dbReference type="NCBI Taxonomy" id="1759536"/>
    <lineage>
        <taxon>Bacteria</taxon>
        <taxon>Bacillati</taxon>
        <taxon>Actinomycetota</taxon>
        <taxon>Actinomycetes</taxon>
        <taxon>Propionibacteriales</taxon>
        <taxon>Propionibacteriaceae</taxon>
        <taxon>Microlunatus</taxon>
    </lineage>
</organism>